<evidence type="ECO:0000313" key="1">
    <source>
        <dbReference type="EMBL" id="AFC85373.1"/>
    </source>
</evidence>
<dbReference type="Proteomes" id="UP000005234">
    <property type="component" value="Chromosome"/>
</dbReference>
<dbReference type="eggNOG" id="COG0735">
    <property type="taxonomic scope" value="Bacteria"/>
</dbReference>
<protein>
    <submittedName>
        <fullName evidence="1">Fe2+/Zn2+ uptake regulation protein</fullName>
    </submittedName>
</protein>
<accession>H8L1L3</accession>
<proteinExistence type="predicted"/>
<dbReference type="KEGG" id="fau:Fraau_0904"/>
<sequence length="112" mass="12499">MPELPPQDPLTTLEAWKRCCRGHGLGPTAPRVAILTAMLELERATDAVIILQRARLHCPSTSLDTTYRFLRALHRLGLIEATVQRRTHWRLRALEPLPASPTPAAPPNRNAP</sequence>
<dbReference type="Gene3D" id="1.10.10.10">
    <property type="entry name" value="Winged helix-like DNA-binding domain superfamily/Winged helix DNA-binding domain"/>
    <property type="match status" value="1"/>
</dbReference>
<name>H8L1L3_FRAAD</name>
<evidence type="ECO:0000313" key="2">
    <source>
        <dbReference type="Proteomes" id="UP000005234"/>
    </source>
</evidence>
<dbReference type="OrthoDB" id="5954807at2"/>
<dbReference type="SUPFAM" id="SSF46785">
    <property type="entry name" value="Winged helix' DNA-binding domain"/>
    <property type="match status" value="1"/>
</dbReference>
<dbReference type="RefSeq" id="WP_014402379.1">
    <property type="nucleotide sequence ID" value="NC_017033.1"/>
</dbReference>
<dbReference type="AlphaFoldDB" id="H8L1L3"/>
<organism evidence="1 2">
    <name type="scientific">Frateuria aurantia (strain ATCC 33424 / DSM 6220 / KCTC 2777 / LMG 1558 / NBRC 3245 / NCIMB 13370)</name>
    <name type="common">Acetobacter aurantius</name>
    <dbReference type="NCBI Taxonomy" id="767434"/>
    <lineage>
        <taxon>Bacteria</taxon>
        <taxon>Pseudomonadati</taxon>
        <taxon>Pseudomonadota</taxon>
        <taxon>Gammaproteobacteria</taxon>
        <taxon>Lysobacterales</taxon>
        <taxon>Rhodanobacteraceae</taxon>
        <taxon>Frateuria</taxon>
    </lineage>
</organism>
<reference evidence="1" key="1">
    <citation type="submission" date="2012-02" db="EMBL/GenBank/DDBJ databases">
        <title>The complete genome of Frateuria aurantia DSM 6220.</title>
        <authorList>
            <consortium name="US DOE Joint Genome Institute (JGI-PGF)"/>
            <person name="Lucas S."/>
            <person name="Copeland A."/>
            <person name="Lapidus A."/>
            <person name="Glavina del Rio T."/>
            <person name="Dalin E."/>
            <person name="Tice H."/>
            <person name="Bruce D."/>
            <person name="Goodwin L."/>
            <person name="Pitluck S."/>
            <person name="Peters L."/>
            <person name="Ovchinnikova G."/>
            <person name="Teshima H."/>
            <person name="Kyrpides N."/>
            <person name="Mavromatis K."/>
            <person name="Ivanova N."/>
            <person name="Brettin T."/>
            <person name="Detter J.C."/>
            <person name="Han C."/>
            <person name="Larimer F."/>
            <person name="Land M."/>
            <person name="Hauser L."/>
            <person name="Markowitz V."/>
            <person name="Cheng J.-F."/>
            <person name="Hugenholtz P."/>
            <person name="Woyke T."/>
            <person name="Wu D."/>
            <person name="Brambilla E."/>
            <person name="Klenk H.-P."/>
            <person name="Eisen J.A."/>
        </authorList>
    </citation>
    <scope>NUCLEOTIDE SEQUENCE</scope>
    <source>
        <strain evidence="1">DSM 6220</strain>
    </source>
</reference>
<keyword evidence="2" id="KW-1185">Reference proteome</keyword>
<dbReference type="InterPro" id="IPR036390">
    <property type="entry name" value="WH_DNA-bd_sf"/>
</dbReference>
<dbReference type="InterPro" id="IPR036388">
    <property type="entry name" value="WH-like_DNA-bd_sf"/>
</dbReference>
<gene>
    <name evidence="1" type="ordered locus">Fraau_0904</name>
</gene>
<dbReference type="HOGENOM" id="CLU_2142226_0_0_6"/>
<dbReference type="STRING" id="767434.Fraau_0904"/>
<dbReference type="EMBL" id="CP003350">
    <property type="protein sequence ID" value="AFC85373.1"/>
    <property type="molecule type" value="Genomic_DNA"/>
</dbReference>